<feature type="compositionally biased region" description="Low complexity" evidence="2">
    <location>
        <begin position="718"/>
        <end position="730"/>
    </location>
</feature>
<protein>
    <submittedName>
        <fullName evidence="4">(Mediterranean fruit fly) hypothetical protein</fullName>
    </submittedName>
</protein>
<feature type="region of interest" description="Disordered" evidence="2">
    <location>
        <begin position="666"/>
        <end position="737"/>
    </location>
</feature>
<feature type="coiled-coil region" evidence="1">
    <location>
        <begin position="343"/>
        <end position="436"/>
    </location>
</feature>
<dbReference type="Pfam" id="PF25541">
    <property type="entry name" value="TBCA_PH"/>
    <property type="match status" value="1"/>
</dbReference>
<accession>A0A811U4S4</accession>
<sequence>MYRNTKKTNAASISVRNVRNLPKGNLTVKPDPSDAQNPLHQQLQQQQHLTQGNYDQTLGKLTNSYYGTAHDTKYAKTTTLTDHRSGGGAGASVGVGFYSSSNGLNSGSSSNILASSTPLHPGVNGGDYYGGISAGVGGGAAAGPTLWQEQHIQQQASYPMRRVDSRAEIDMLKRETSTQMRNLDVSAGDLLSRTHEELVLLLIQLRRQNSNTARAIEQCCSDIHEVQNRLRTAEGLSRAESIQRLDYLKQHLLDLERHYEKSKPLVNLVDNMVKLGSLYRNNDVNGRQPQRNEAVTLDRLEFNQRIQERRLLQEEQKQWDRLSPNHSELQSKVHELYQLDQLLQEESGTLQNLQRDKEELERALGGLRARIQDTSGPPIALEAAKKQQHMLERELSRVHQLLAENSKKLEQTVAGNARLEQELIVLRQKLQASRGARGSQGALTNGIGGGTDSFASNTTAMLESELKRVQTLVGDMQRQRQELSSAVRQLTENSNRLYQEIGNKENIANGMPLDTQQKKRTNSSSWQETDMDSLLSITHTLNNDATLNLSTPLYVDTKLSDYAHNGGDELQRLIAGGAGLGGSNAYRYNDASDNLETSGVDSDGFLDSNPFSNLTNQEKQEIKTVRIVKRESERRHRDRTERNGLSNSTQNLDQVLEEEQQLMSSNGLGSAGYQHMNGSANEYQSNSRSKSLPRSYNEPPSMGKVRHHHHHSSKHSSSKQNGHHSSGGSSKQEDYYSRNYDKNSNYAANYQMSNGASVGGNAERREHLNPLANAYFAKQLLQQQQHHQPGQTRESAQHALRQKTDSMQSLNKSLTDLGPDPVFQSEAARQIINELSAGSASEDNTEKIVEKVPSQHKHRRAVPREKRRHYTAPNNVNVKAMENVQAENDMNRNNTNWRARDDLDMDLALRPRMNAPDVVRSALGHGEKISENTIDNLLLAPNKIVIPERYIPEKTPELSPEEKKRRQEKVESIKKMLIEAPISSANDTTVSLPPSKMNAEKKQREHLLQLNQILAQQVMQKSKIVADDN</sequence>
<feature type="region of interest" description="Disordered" evidence="2">
    <location>
        <begin position="626"/>
        <end position="651"/>
    </location>
</feature>
<feature type="coiled-coil region" evidence="1">
    <location>
        <begin position="473"/>
        <end position="500"/>
    </location>
</feature>
<evidence type="ECO:0000313" key="4">
    <source>
        <dbReference type="EMBL" id="CAD6992423.1"/>
    </source>
</evidence>
<evidence type="ECO:0000313" key="5">
    <source>
        <dbReference type="Proteomes" id="UP000606786"/>
    </source>
</evidence>
<dbReference type="PANTHER" id="PTHR12752:SF9">
    <property type="entry name" value="KRAMER, ISOFORM I"/>
    <property type="match status" value="1"/>
</dbReference>
<gene>
    <name evidence="4" type="ORF">CCAP1982_LOCUS1285</name>
</gene>
<evidence type="ECO:0000256" key="1">
    <source>
        <dbReference type="SAM" id="Coils"/>
    </source>
</evidence>
<dbReference type="EMBL" id="CAJHJT010000001">
    <property type="protein sequence ID" value="CAD6992423.1"/>
    <property type="molecule type" value="Genomic_DNA"/>
</dbReference>
<feature type="compositionally biased region" description="Basic and acidic residues" evidence="2">
    <location>
        <begin position="626"/>
        <end position="642"/>
    </location>
</feature>
<proteinExistence type="predicted"/>
<dbReference type="AlphaFoldDB" id="A0A811U4S4"/>
<dbReference type="OrthoDB" id="43122at2759"/>
<feature type="region of interest" description="Disordered" evidence="2">
    <location>
        <begin position="781"/>
        <end position="813"/>
    </location>
</feature>
<evidence type="ECO:0000256" key="2">
    <source>
        <dbReference type="SAM" id="MobiDB-lite"/>
    </source>
</evidence>
<dbReference type="InterPro" id="IPR057971">
    <property type="entry name" value="PKHA4-7_TBCA"/>
</dbReference>
<dbReference type="Proteomes" id="UP000606786">
    <property type="component" value="Unassembled WGS sequence"/>
</dbReference>
<name>A0A811U4S4_CERCA</name>
<feature type="compositionally biased region" description="Polar residues" evidence="2">
    <location>
        <begin position="676"/>
        <end position="694"/>
    </location>
</feature>
<feature type="region of interest" description="Disordered" evidence="2">
    <location>
        <begin position="599"/>
        <end position="618"/>
    </location>
</feature>
<comment type="caution">
    <text evidence="4">The sequence shown here is derived from an EMBL/GenBank/DDBJ whole genome shotgun (WGS) entry which is preliminary data.</text>
</comment>
<organism evidence="4 5">
    <name type="scientific">Ceratitis capitata</name>
    <name type="common">Mediterranean fruit fly</name>
    <name type="synonym">Tephritis capitata</name>
    <dbReference type="NCBI Taxonomy" id="7213"/>
    <lineage>
        <taxon>Eukaryota</taxon>
        <taxon>Metazoa</taxon>
        <taxon>Ecdysozoa</taxon>
        <taxon>Arthropoda</taxon>
        <taxon>Hexapoda</taxon>
        <taxon>Insecta</taxon>
        <taxon>Pterygota</taxon>
        <taxon>Neoptera</taxon>
        <taxon>Endopterygota</taxon>
        <taxon>Diptera</taxon>
        <taxon>Brachycera</taxon>
        <taxon>Muscomorpha</taxon>
        <taxon>Tephritoidea</taxon>
        <taxon>Tephritidae</taxon>
        <taxon>Ceratitis</taxon>
        <taxon>Ceratitis</taxon>
    </lineage>
</organism>
<dbReference type="PANTHER" id="PTHR12752">
    <property type="entry name" value="PHOSPHOINOSITOL 3-PHOSPHATE-BINDING PROTEIN"/>
    <property type="match status" value="1"/>
</dbReference>
<feature type="domain" description="Pleckstrin homology" evidence="3">
    <location>
        <begin position="324"/>
        <end position="475"/>
    </location>
</feature>
<evidence type="ECO:0000259" key="3">
    <source>
        <dbReference type="Pfam" id="PF25541"/>
    </source>
</evidence>
<keyword evidence="1" id="KW-0175">Coiled coil</keyword>
<keyword evidence="5" id="KW-1185">Reference proteome</keyword>
<reference evidence="4" key="1">
    <citation type="submission" date="2020-11" db="EMBL/GenBank/DDBJ databases">
        <authorList>
            <person name="Whitehead M."/>
        </authorList>
    </citation>
    <scope>NUCLEOTIDE SEQUENCE</scope>
    <source>
        <strain evidence="4">EGII</strain>
    </source>
</reference>
<feature type="compositionally biased region" description="Basic residues" evidence="2">
    <location>
        <begin position="704"/>
        <end position="717"/>
    </location>
</feature>
<feature type="region of interest" description="Disordered" evidence="2">
    <location>
        <begin position="20"/>
        <end position="39"/>
    </location>
</feature>